<gene>
    <name evidence="3" type="ORF">C882_0214</name>
</gene>
<dbReference type="SUPFAM" id="SSF48452">
    <property type="entry name" value="TPR-like"/>
    <property type="match status" value="1"/>
</dbReference>
<feature type="signal peptide" evidence="2">
    <location>
        <begin position="1"/>
        <end position="23"/>
    </location>
</feature>
<evidence type="ECO:0000256" key="1">
    <source>
        <dbReference type="PROSITE-ProRule" id="PRU00339"/>
    </source>
</evidence>
<sequence length="419" mass="45182">MTVRAPAVLLLAALAVRPSVGLAQDAPPVETLLEQAEDARAAGDFAAAETALRAAADRRPGNAAILRRLGMALAFQERFDAAEAVLRRARAIAPDDGDVALALARVLAWTERHAAAASLVEEELARRPDSVEALTLRGRIEYYRGRPAAALGWYDRALTRSPDDAGLQRARADAVAAIGTQETARPWRVDFATTFGAFDDPAREDWRQWVLAAGRPIGEHSSVFARATVAHRYGLTDTQITVGGGHRLSERWTLTAEAGVTPEADFLPRAEVAGGVSVVARPSDGAVGDTVLGLDGRFRSYADTDVVTLAPVLTQYLSGDRLWVTGHWINTWDGGDRRAGWRARLDWRPLEDLHLHAGYADAAETERGRTADTTTVFGGFSVTVTPAVAFTLGLAREERDGARSDTRRTDLTGGLTVRF</sequence>
<feature type="chain" id="PRO_5003931368" evidence="2">
    <location>
        <begin position="24"/>
        <end position="419"/>
    </location>
</feature>
<organism evidence="3 4">
    <name type="scientific">Caenispirillum salinarum AK4</name>
    <dbReference type="NCBI Taxonomy" id="1238182"/>
    <lineage>
        <taxon>Bacteria</taxon>
        <taxon>Pseudomonadati</taxon>
        <taxon>Pseudomonadota</taxon>
        <taxon>Alphaproteobacteria</taxon>
        <taxon>Rhodospirillales</taxon>
        <taxon>Novispirillaceae</taxon>
        <taxon>Caenispirillum</taxon>
    </lineage>
</organism>
<dbReference type="RefSeq" id="WP_009540874.1">
    <property type="nucleotide sequence ID" value="NZ_ANHY01000011.1"/>
</dbReference>
<dbReference type="Pfam" id="PF14559">
    <property type="entry name" value="TPR_19"/>
    <property type="match status" value="1"/>
</dbReference>
<comment type="caution">
    <text evidence="3">The sequence shown here is derived from an EMBL/GenBank/DDBJ whole genome shotgun (WGS) entry which is preliminary data.</text>
</comment>
<keyword evidence="2" id="KW-0732">Signal</keyword>
<dbReference type="STRING" id="1238182.C882_0214"/>
<dbReference type="InterPro" id="IPR019734">
    <property type="entry name" value="TPR_rpt"/>
</dbReference>
<dbReference type="Proteomes" id="UP000009881">
    <property type="component" value="Unassembled WGS sequence"/>
</dbReference>
<protein>
    <submittedName>
        <fullName evidence="3">Uncharacterized protein</fullName>
    </submittedName>
</protein>
<dbReference type="OrthoDB" id="4961906at2"/>
<keyword evidence="4" id="KW-1185">Reference proteome</keyword>
<dbReference type="SMART" id="SM00028">
    <property type="entry name" value="TPR"/>
    <property type="match status" value="3"/>
</dbReference>
<dbReference type="AlphaFoldDB" id="K9GYE4"/>
<dbReference type="InterPro" id="IPR011990">
    <property type="entry name" value="TPR-like_helical_dom_sf"/>
</dbReference>
<evidence type="ECO:0000313" key="4">
    <source>
        <dbReference type="Proteomes" id="UP000009881"/>
    </source>
</evidence>
<accession>K9GYE4</accession>
<proteinExistence type="predicted"/>
<dbReference type="PROSITE" id="PS50005">
    <property type="entry name" value="TPR"/>
    <property type="match status" value="1"/>
</dbReference>
<dbReference type="eggNOG" id="COG3063">
    <property type="taxonomic scope" value="Bacteria"/>
</dbReference>
<dbReference type="NCBIfam" id="TIGR04390">
    <property type="entry name" value="OMP_YaiO_dom"/>
    <property type="match status" value="1"/>
</dbReference>
<keyword evidence="1" id="KW-0802">TPR repeat</keyword>
<dbReference type="InterPro" id="IPR030887">
    <property type="entry name" value="Beta-barrel_YaiO"/>
</dbReference>
<feature type="repeat" description="TPR" evidence="1">
    <location>
        <begin position="63"/>
        <end position="96"/>
    </location>
</feature>
<evidence type="ECO:0000313" key="3">
    <source>
        <dbReference type="EMBL" id="EKV29784.1"/>
    </source>
</evidence>
<evidence type="ECO:0000256" key="2">
    <source>
        <dbReference type="SAM" id="SignalP"/>
    </source>
</evidence>
<dbReference type="Gene3D" id="1.25.40.10">
    <property type="entry name" value="Tetratricopeptide repeat domain"/>
    <property type="match status" value="1"/>
</dbReference>
<dbReference type="EMBL" id="ANHY01000011">
    <property type="protein sequence ID" value="EKV29784.1"/>
    <property type="molecule type" value="Genomic_DNA"/>
</dbReference>
<reference evidence="3 4" key="1">
    <citation type="journal article" date="2013" name="Genome Announc.">
        <title>Draft Genome Sequence of an Alphaproteobacterium, Caenispirillum salinarum AK4(T), Isolated from a Solar Saltern.</title>
        <authorList>
            <person name="Khatri I."/>
            <person name="Singh A."/>
            <person name="Korpole S."/>
            <person name="Pinnaka A.K."/>
            <person name="Subramanian S."/>
        </authorList>
    </citation>
    <scope>NUCLEOTIDE SEQUENCE [LARGE SCALE GENOMIC DNA]</scope>
    <source>
        <strain evidence="3 4">AK4</strain>
    </source>
</reference>
<name>K9GYE4_9PROT</name>